<dbReference type="GO" id="GO:0009277">
    <property type="term" value="C:fungal-type cell wall"/>
    <property type="evidence" value="ECO:0007669"/>
    <property type="project" value="TreeGrafter"/>
</dbReference>
<gene>
    <name evidence="4" type="ORF">VNI00_005709</name>
</gene>
<keyword evidence="5" id="KW-1185">Reference proteome</keyword>
<name>A0AAW0DBE6_9AGAR</name>
<sequence>MAAGKLLNLIALATLAILATSFAPEPANALSNHGGMVQRDLHRGHDALAKRKRSNNLTRRCKNRPDSSGPVSSAVSVAPSSSVSIPISLPTQGSGDNNGNSGGDNSNNNGGDNGSNNNSNTGSDNNSNNGGNNSNSGSDNSNSNNGGNSTPPTSGNNSGNGNTGSGKVCLAWPNGEDPALAKFGTNNGGILYTWSPYLPTDLHGFHGVPMLWGPNQVDDFTRLVKPGYSNWVLGMNEPDQAGQSNMSPQDAAALWQQHIQPLATQGYKLVSPACTSDPRSKQWMKDFFAACSGCTFDAVAVHYYDTSADGLIAYLKDFHDTFQKPIWLTEFACQNFNGGAQCSYDEIQQFMSKAVNFMESTDWVQQYCWFGAMHDMQNVNYLNQLMGSDGGPTSLGWQYLSAH</sequence>
<feature type="signal peptide" evidence="2">
    <location>
        <begin position="1"/>
        <end position="29"/>
    </location>
</feature>
<dbReference type="PANTHER" id="PTHR34154:SF3">
    <property type="entry name" value="ALKALI-SENSITIVE LINKAGE PROTEIN 1"/>
    <property type="match status" value="1"/>
</dbReference>
<comment type="caution">
    <text evidence="4">The sequence shown here is derived from an EMBL/GenBank/DDBJ whole genome shotgun (WGS) entry which is preliminary data.</text>
</comment>
<dbReference type="Gene3D" id="3.20.20.80">
    <property type="entry name" value="Glycosidases"/>
    <property type="match status" value="1"/>
</dbReference>
<evidence type="ECO:0000259" key="3">
    <source>
        <dbReference type="Pfam" id="PF11790"/>
    </source>
</evidence>
<protein>
    <recommendedName>
        <fullName evidence="3">Asl1-like glycosyl hydrolase catalytic domain-containing protein</fullName>
    </recommendedName>
</protein>
<dbReference type="PANTHER" id="PTHR34154">
    <property type="entry name" value="ALKALI-SENSITIVE LINKAGE PROTEIN 1"/>
    <property type="match status" value="1"/>
</dbReference>
<feature type="region of interest" description="Disordered" evidence="1">
    <location>
        <begin position="48"/>
        <end position="162"/>
    </location>
</feature>
<dbReference type="Proteomes" id="UP001383192">
    <property type="component" value="Unassembled WGS sequence"/>
</dbReference>
<dbReference type="AlphaFoldDB" id="A0AAW0DBE6"/>
<evidence type="ECO:0000256" key="2">
    <source>
        <dbReference type="SAM" id="SignalP"/>
    </source>
</evidence>
<evidence type="ECO:0000313" key="5">
    <source>
        <dbReference type="Proteomes" id="UP001383192"/>
    </source>
</evidence>
<dbReference type="SUPFAM" id="SSF51445">
    <property type="entry name" value="(Trans)glycosidases"/>
    <property type="match status" value="1"/>
</dbReference>
<accession>A0AAW0DBE6</accession>
<dbReference type="InterPro" id="IPR017853">
    <property type="entry name" value="GH"/>
</dbReference>
<evidence type="ECO:0000313" key="4">
    <source>
        <dbReference type="EMBL" id="KAK7049678.1"/>
    </source>
</evidence>
<feature type="compositionally biased region" description="Low complexity" evidence="1">
    <location>
        <begin position="67"/>
        <end position="160"/>
    </location>
</feature>
<dbReference type="Pfam" id="PF11790">
    <property type="entry name" value="Glyco_hydro_cc"/>
    <property type="match status" value="1"/>
</dbReference>
<dbReference type="InterPro" id="IPR024655">
    <property type="entry name" value="Asl1_glyco_hydro_catalytic"/>
</dbReference>
<feature type="chain" id="PRO_5044024372" description="Asl1-like glycosyl hydrolase catalytic domain-containing protein" evidence="2">
    <location>
        <begin position="30"/>
        <end position="403"/>
    </location>
</feature>
<dbReference type="GO" id="GO:0071966">
    <property type="term" value="P:fungal-type cell wall polysaccharide metabolic process"/>
    <property type="evidence" value="ECO:0007669"/>
    <property type="project" value="TreeGrafter"/>
</dbReference>
<keyword evidence="2" id="KW-0732">Signal</keyword>
<organism evidence="4 5">
    <name type="scientific">Paramarasmius palmivorus</name>
    <dbReference type="NCBI Taxonomy" id="297713"/>
    <lineage>
        <taxon>Eukaryota</taxon>
        <taxon>Fungi</taxon>
        <taxon>Dikarya</taxon>
        <taxon>Basidiomycota</taxon>
        <taxon>Agaricomycotina</taxon>
        <taxon>Agaricomycetes</taxon>
        <taxon>Agaricomycetidae</taxon>
        <taxon>Agaricales</taxon>
        <taxon>Marasmiineae</taxon>
        <taxon>Marasmiaceae</taxon>
        <taxon>Paramarasmius</taxon>
    </lineage>
</organism>
<dbReference type="EMBL" id="JAYKXP010000016">
    <property type="protein sequence ID" value="KAK7049678.1"/>
    <property type="molecule type" value="Genomic_DNA"/>
</dbReference>
<proteinExistence type="predicted"/>
<feature type="domain" description="Asl1-like glycosyl hydrolase catalytic" evidence="3">
    <location>
        <begin position="170"/>
        <end position="399"/>
    </location>
</feature>
<dbReference type="InterPro" id="IPR053183">
    <property type="entry name" value="ASL1"/>
</dbReference>
<reference evidence="4 5" key="1">
    <citation type="submission" date="2024-01" db="EMBL/GenBank/DDBJ databases">
        <title>A draft genome for a cacao thread blight-causing isolate of Paramarasmius palmivorus.</title>
        <authorList>
            <person name="Baruah I.K."/>
            <person name="Bukari Y."/>
            <person name="Amoako-Attah I."/>
            <person name="Meinhardt L.W."/>
            <person name="Bailey B.A."/>
            <person name="Cohen S.P."/>
        </authorList>
    </citation>
    <scope>NUCLEOTIDE SEQUENCE [LARGE SCALE GENOMIC DNA]</scope>
    <source>
        <strain evidence="4 5">GH-12</strain>
    </source>
</reference>
<feature type="compositionally biased region" description="Basic residues" evidence="1">
    <location>
        <begin position="50"/>
        <end position="62"/>
    </location>
</feature>
<evidence type="ECO:0000256" key="1">
    <source>
        <dbReference type="SAM" id="MobiDB-lite"/>
    </source>
</evidence>